<evidence type="ECO:0000313" key="7">
    <source>
        <dbReference type="Proteomes" id="UP000217790"/>
    </source>
</evidence>
<feature type="transmembrane region" description="Helical" evidence="5">
    <location>
        <begin position="281"/>
        <end position="298"/>
    </location>
</feature>
<feature type="transmembrane region" description="Helical" evidence="5">
    <location>
        <begin position="310"/>
        <end position="333"/>
    </location>
</feature>
<gene>
    <name evidence="6" type="ORF">ARMGADRAFT_1012656</name>
</gene>
<evidence type="ECO:0000256" key="2">
    <source>
        <dbReference type="ARBA" id="ARBA00022692"/>
    </source>
</evidence>
<dbReference type="GO" id="GO:0004930">
    <property type="term" value="F:G protein-coupled receptor activity"/>
    <property type="evidence" value="ECO:0007669"/>
    <property type="project" value="TreeGrafter"/>
</dbReference>
<dbReference type="GO" id="GO:0005886">
    <property type="term" value="C:plasma membrane"/>
    <property type="evidence" value="ECO:0007669"/>
    <property type="project" value="TreeGrafter"/>
</dbReference>
<dbReference type="SUPFAM" id="SSF81321">
    <property type="entry name" value="Family A G protein-coupled receptor-like"/>
    <property type="match status" value="1"/>
</dbReference>
<accession>A0A2H3DV02</accession>
<sequence>MLGKYFKENNTVWECAARFLPLCPILTTSSRGSILSMSSDPFSPGVRAGIIIVTVCASLSATAVFSSLAFIAYSVTTINKGATRTWRVSTHIHYYFVNLLVCDLVQAIGGVMNAKWAADARVTEGTLCTTQGILKQLGDVGVALSTLAIALHTFLVLVCKFYSRPRSALIVIAAMWIFMALIVGISEAMHGDEDYYGSTGYWCWITNDFKTQRITLEYLWVWIAVFLDIVCYVFISLAIKGLIVLDGYKIRLRRRSVNMDALSLSTTNSAAKHSNAIARHMLFYPAVYIVTVIPISVVRWCTFSGMNVPFAATAFSSVCFACSGIFNTILFTLTRPGVVPHRGQTTYDRRESYVTTISPISPVYRPSRSLDDIDIETWRYIPDPTKVMHLADSSQDGSLKGQV</sequence>
<comment type="subcellular location">
    <subcellularLocation>
        <location evidence="1">Membrane</location>
        <topology evidence="1">Multi-pass membrane protein</topology>
    </subcellularLocation>
</comment>
<dbReference type="AlphaFoldDB" id="A0A2H3DV02"/>
<keyword evidence="7" id="KW-1185">Reference proteome</keyword>
<keyword evidence="4 5" id="KW-0472">Membrane</keyword>
<name>A0A2H3DV02_ARMGA</name>
<proteinExistence type="predicted"/>
<dbReference type="PANTHER" id="PTHR23112:SF37">
    <property type="entry name" value="G PROTEIN-COUPLED RECEPTOR GPR1"/>
    <property type="match status" value="1"/>
</dbReference>
<evidence type="ECO:0000256" key="1">
    <source>
        <dbReference type="ARBA" id="ARBA00004141"/>
    </source>
</evidence>
<keyword evidence="2 5" id="KW-0812">Transmembrane</keyword>
<dbReference type="OMA" id="DIETWRY"/>
<feature type="transmembrane region" description="Helical" evidence="5">
    <location>
        <begin position="140"/>
        <end position="161"/>
    </location>
</feature>
<keyword evidence="3 5" id="KW-1133">Transmembrane helix</keyword>
<dbReference type="OrthoDB" id="100006at2759"/>
<protein>
    <submittedName>
        <fullName evidence="6">Uncharacterized protein</fullName>
    </submittedName>
</protein>
<feature type="transmembrane region" description="Helical" evidence="5">
    <location>
        <begin position="168"/>
        <end position="186"/>
    </location>
</feature>
<dbReference type="Gene3D" id="1.20.1070.10">
    <property type="entry name" value="Rhodopsin 7-helix transmembrane proteins"/>
    <property type="match status" value="1"/>
</dbReference>
<dbReference type="EMBL" id="KZ293657">
    <property type="protein sequence ID" value="PBK92947.1"/>
    <property type="molecule type" value="Genomic_DNA"/>
</dbReference>
<evidence type="ECO:0000313" key="6">
    <source>
        <dbReference type="EMBL" id="PBK92947.1"/>
    </source>
</evidence>
<evidence type="ECO:0000256" key="5">
    <source>
        <dbReference type="SAM" id="Phobius"/>
    </source>
</evidence>
<dbReference type="STRING" id="47427.A0A2H3DV02"/>
<organism evidence="6 7">
    <name type="scientific">Armillaria gallica</name>
    <name type="common">Bulbous honey fungus</name>
    <name type="synonym">Armillaria bulbosa</name>
    <dbReference type="NCBI Taxonomy" id="47427"/>
    <lineage>
        <taxon>Eukaryota</taxon>
        <taxon>Fungi</taxon>
        <taxon>Dikarya</taxon>
        <taxon>Basidiomycota</taxon>
        <taxon>Agaricomycotina</taxon>
        <taxon>Agaricomycetes</taxon>
        <taxon>Agaricomycetidae</taxon>
        <taxon>Agaricales</taxon>
        <taxon>Marasmiineae</taxon>
        <taxon>Physalacriaceae</taxon>
        <taxon>Armillaria</taxon>
    </lineage>
</organism>
<feature type="transmembrane region" description="Helical" evidence="5">
    <location>
        <begin position="219"/>
        <end position="245"/>
    </location>
</feature>
<evidence type="ECO:0000256" key="3">
    <source>
        <dbReference type="ARBA" id="ARBA00022989"/>
    </source>
</evidence>
<dbReference type="PANTHER" id="PTHR23112">
    <property type="entry name" value="G PROTEIN-COUPLED RECEPTOR 157-RELATED"/>
    <property type="match status" value="1"/>
</dbReference>
<reference evidence="7" key="1">
    <citation type="journal article" date="2017" name="Nat. Ecol. Evol.">
        <title>Genome expansion and lineage-specific genetic innovations in the forest pathogenic fungi Armillaria.</title>
        <authorList>
            <person name="Sipos G."/>
            <person name="Prasanna A.N."/>
            <person name="Walter M.C."/>
            <person name="O'Connor E."/>
            <person name="Balint B."/>
            <person name="Krizsan K."/>
            <person name="Kiss B."/>
            <person name="Hess J."/>
            <person name="Varga T."/>
            <person name="Slot J."/>
            <person name="Riley R."/>
            <person name="Boka B."/>
            <person name="Rigling D."/>
            <person name="Barry K."/>
            <person name="Lee J."/>
            <person name="Mihaltcheva S."/>
            <person name="LaButti K."/>
            <person name="Lipzen A."/>
            <person name="Waldron R."/>
            <person name="Moloney N.M."/>
            <person name="Sperisen C."/>
            <person name="Kredics L."/>
            <person name="Vagvoelgyi C."/>
            <person name="Patrignani A."/>
            <person name="Fitzpatrick D."/>
            <person name="Nagy I."/>
            <person name="Doyle S."/>
            <person name="Anderson J.B."/>
            <person name="Grigoriev I.V."/>
            <person name="Gueldener U."/>
            <person name="Muensterkoetter M."/>
            <person name="Nagy L.G."/>
        </authorList>
    </citation>
    <scope>NUCLEOTIDE SEQUENCE [LARGE SCALE GENOMIC DNA]</scope>
    <source>
        <strain evidence="7">Ar21-2</strain>
    </source>
</reference>
<feature type="transmembrane region" description="Helical" evidence="5">
    <location>
        <begin position="94"/>
        <end position="112"/>
    </location>
</feature>
<dbReference type="InParanoid" id="A0A2H3DV02"/>
<evidence type="ECO:0000256" key="4">
    <source>
        <dbReference type="ARBA" id="ARBA00023136"/>
    </source>
</evidence>
<dbReference type="Proteomes" id="UP000217790">
    <property type="component" value="Unassembled WGS sequence"/>
</dbReference>
<feature type="transmembrane region" description="Helical" evidence="5">
    <location>
        <begin position="48"/>
        <end position="73"/>
    </location>
</feature>
<dbReference type="GO" id="GO:0007189">
    <property type="term" value="P:adenylate cyclase-activating G protein-coupled receptor signaling pathway"/>
    <property type="evidence" value="ECO:0007669"/>
    <property type="project" value="TreeGrafter"/>
</dbReference>